<proteinExistence type="predicted"/>
<keyword evidence="2" id="KW-1185">Reference proteome</keyword>
<evidence type="ECO:0000313" key="2">
    <source>
        <dbReference type="Proteomes" id="UP001060215"/>
    </source>
</evidence>
<dbReference type="Proteomes" id="UP001060215">
    <property type="component" value="Chromosome 12"/>
</dbReference>
<dbReference type="EMBL" id="CM045769">
    <property type="protein sequence ID" value="KAI7995879.1"/>
    <property type="molecule type" value="Genomic_DNA"/>
</dbReference>
<sequence>MMSTSHPSPPHEGISLDEGSGENEDTSHLCLIGKILGAKILNRTAVSNIIRGAWKIRGELSISSWNDNVYLFQFSDCDDRAKVLRDSPWSVMGKLLVLQPLHIGHTVEEMEFRWCPFWVQVHGLPVNNLTKPNGELLGNRIGRLVRVEAHTEGLLLYRNFLRIRVEIDTQQPLPQGLWLQRSKGGSDSWLTFKYEKLSDYCYDCGRLGHESNACKFVSKEQGASSGYGPHLRTGTAPHTGLPVEHYRRQVDELERRVSGLKHLNPIPPAAPEARDRPGSEFLPPQRPNPSIPLSRTESCTVPLSFQRPASGEVPGGEPSNPPHVLLTPQASTPDLGPQNIHAHSDQNLGLVPPRASTGKGPLEPLDHPRYYVTEPPDSPISGPAQSAGSVAYTEEIQHLTLNSPIPSPLPTQSPYLLEGLLSTALTQLSLKRKEVDLDSTHLPQAKCSRKEGQVHPKQQVLQIALPSPNIELHKPLVNRGKVRGGRRGSHRGRKSFSTKQGLIDVHIAVAEATPATEVTYPTERKL</sequence>
<gene>
    <name evidence="1" type="ORF">LOK49_LG11G02290</name>
</gene>
<comment type="caution">
    <text evidence="1">The sequence shown here is derived from an EMBL/GenBank/DDBJ whole genome shotgun (WGS) entry which is preliminary data.</text>
</comment>
<protein>
    <submittedName>
        <fullName evidence="1">Uncharacterized protein</fullName>
    </submittedName>
</protein>
<name>A0ACC0G4Z3_9ERIC</name>
<organism evidence="1 2">
    <name type="scientific">Camellia lanceoleosa</name>
    <dbReference type="NCBI Taxonomy" id="1840588"/>
    <lineage>
        <taxon>Eukaryota</taxon>
        <taxon>Viridiplantae</taxon>
        <taxon>Streptophyta</taxon>
        <taxon>Embryophyta</taxon>
        <taxon>Tracheophyta</taxon>
        <taxon>Spermatophyta</taxon>
        <taxon>Magnoliopsida</taxon>
        <taxon>eudicotyledons</taxon>
        <taxon>Gunneridae</taxon>
        <taxon>Pentapetalae</taxon>
        <taxon>asterids</taxon>
        <taxon>Ericales</taxon>
        <taxon>Theaceae</taxon>
        <taxon>Camellia</taxon>
    </lineage>
</organism>
<reference evidence="1 2" key="1">
    <citation type="journal article" date="2022" name="Plant J.">
        <title>Chromosome-level genome of Camellia lanceoleosa provides a valuable resource for understanding genome evolution and self-incompatibility.</title>
        <authorList>
            <person name="Gong W."/>
            <person name="Xiao S."/>
            <person name="Wang L."/>
            <person name="Liao Z."/>
            <person name="Chang Y."/>
            <person name="Mo W."/>
            <person name="Hu G."/>
            <person name="Li W."/>
            <person name="Zhao G."/>
            <person name="Zhu H."/>
            <person name="Hu X."/>
            <person name="Ji K."/>
            <person name="Xiang X."/>
            <person name="Song Q."/>
            <person name="Yuan D."/>
            <person name="Jin S."/>
            <person name="Zhang L."/>
        </authorList>
    </citation>
    <scope>NUCLEOTIDE SEQUENCE [LARGE SCALE GENOMIC DNA]</scope>
    <source>
        <strain evidence="1">SQ_2022a</strain>
    </source>
</reference>
<accession>A0ACC0G4Z3</accession>
<evidence type="ECO:0000313" key="1">
    <source>
        <dbReference type="EMBL" id="KAI7995879.1"/>
    </source>
</evidence>